<name>A0AAF3ESC7_9BILA</name>
<dbReference type="Proteomes" id="UP000887575">
    <property type="component" value="Unassembled WGS sequence"/>
</dbReference>
<evidence type="ECO:0000256" key="3">
    <source>
        <dbReference type="SAM" id="SignalP"/>
    </source>
</evidence>
<dbReference type="GO" id="GO:0016998">
    <property type="term" value="P:cell wall macromolecule catabolic process"/>
    <property type="evidence" value="ECO:0007669"/>
    <property type="project" value="InterPro"/>
</dbReference>
<dbReference type="GO" id="GO:0045087">
    <property type="term" value="P:innate immune response"/>
    <property type="evidence" value="ECO:0007669"/>
    <property type="project" value="TreeGrafter"/>
</dbReference>
<evidence type="ECO:0000256" key="1">
    <source>
        <dbReference type="ARBA" id="ARBA00010646"/>
    </source>
</evidence>
<proteinExistence type="inferred from homology"/>
<dbReference type="Gene3D" id="3.20.20.80">
    <property type="entry name" value="Glycosidases"/>
    <property type="match status" value="1"/>
</dbReference>
<evidence type="ECO:0000256" key="2">
    <source>
        <dbReference type="ARBA" id="ARBA00022729"/>
    </source>
</evidence>
<dbReference type="CDD" id="cd06416">
    <property type="entry name" value="GH25_Lys1-like"/>
    <property type="match status" value="1"/>
</dbReference>
<sequence>MKVLLIFAILFLQVSAKLGWDGIQAVTVSGFECLKKNGYDFFVARVGRSNNIVDTTGIQNILNARQAGWTDVDGYIYPCTTSSCPSGAVQVENTIKAINAKGAKMNTLWMDIEGTWPSDTKHNQQFIQGMIDQAEKMNVKVGIYAAHYDYPEITGNWNGASKYPLWWANYNGEANLDHFVAFGGWTKPTIHQYKGTTSGPCGVSMDLSYKP</sequence>
<dbReference type="PANTHER" id="PTHR23208:SF36">
    <property type="entry name" value="LYSOZYME-RELATED"/>
    <property type="match status" value="1"/>
</dbReference>
<feature type="chain" id="PRO_5042226545" evidence="3">
    <location>
        <begin position="17"/>
        <end position="211"/>
    </location>
</feature>
<dbReference type="WBParaSite" id="MBELARI_LOCUS17036">
    <property type="protein sequence ID" value="MBELARI_LOCUS17036"/>
    <property type="gene ID" value="MBELARI_LOCUS17036"/>
</dbReference>
<evidence type="ECO:0000313" key="4">
    <source>
        <dbReference type="Proteomes" id="UP000887575"/>
    </source>
</evidence>
<dbReference type="AlphaFoldDB" id="A0AAF3ESC7"/>
<reference evidence="5" key="1">
    <citation type="submission" date="2024-02" db="UniProtKB">
        <authorList>
            <consortium name="WormBaseParasite"/>
        </authorList>
    </citation>
    <scope>IDENTIFICATION</scope>
</reference>
<dbReference type="PANTHER" id="PTHR23208">
    <property type="entry name" value="LYSOZYME PROTEIN"/>
    <property type="match status" value="1"/>
</dbReference>
<dbReference type="InterPro" id="IPR017853">
    <property type="entry name" value="GH"/>
</dbReference>
<protein>
    <submittedName>
        <fullName evidence="5">Lysozyme</fullName>
    </submittedName>
</protein>
<feature type="signal peptide" evidence="3">
    <location>
        <begin position="1"/>
        <end position="16"/>
    </location>
</feature>
<evidence type="ECO:0000313" key="5">
    <source>
        <dbReference type="WBParaSite" id="MBELARI_LOCUS17036"/>
    </source>
</evidence>
<dbReference type="PROSITE" id="PS51904">
    <property type="entry name" value="GLYCOSYL_HYDROL_F25_2"/>
    <property type="match status" value="1"/>
</dbReference>
<dbReference type="GO" id="GO:0003796">
    <property type="term" value="F:lysozyme activity"/>
    <property type="evidence" value="ECO:0007669"/>
    <property type="project" value="InterPro"/>
</dbReference>
<dbReference type="InterPro" id="IPR002053">
    <property type="entry name" value="Glyco_hydro_25"/>
</dbReference>
<keyword evidence="2 3" id="KW-0732">Signal</keyword>
<dbReference type="SUPFAM" id="SSF51445">
    <property type="entry name" value="(Trans)glycosidases"/>
    <property type="match status" value="1"/>
</dbReference>
<keyword evidence="4" id="KW-1185">Reference proteome</keyword>
<accession>A0AAF3ESC7</accession>
<dbReference type="Pfam" id="PF01183">
    <property type="entry name" value="Glyco_hydro_25"/>
    <property type="match status" value="1"/>
</dbReference>
<dbReference type="GO" id="GO:0009253">
    <property type="term" value="P:peptidoglycan catabolic process"/>
    <property type="evidence" value="ECO:0007669"/>
    <property type="project" value="InterPro"/>
</dbReference>
<dbReference type="GO" id="GO:0007165">
    <property type="term" value="P:signal transduction"/>
    <property type="evidence" value="ECO:0007669"/>
    <property type="project" value="TreeGrafter"/>
</dbReference>
<comment type="similarity">
    <text evidence="1">Belongs to the glycosyl hydrolase 25 family.</text>
</comment>
<dbReference type="InterPro" id="IPR051595">
    <property type="entry name" value="GH25_Enzymes"/>
</dbReference>
<organism evidence="4 5">
    <name type="scientific">Mesorhabditis belari</name>
    <dbReference type="NCBI Taxonomy" id="2138241"/>
    <lineage>
        <taxon>Eukaryota</taxon>
        <taxon>Metazoa</taxon>
        <taxon>Ecdysozoa</taxon>
        <taxon>Nematoda</taxon>
        <taxon>Chromadorea</taxon>
        <taxon>Rhabditida</taxon>
        <taxon>Rhabditina</taxon>
        <taxon>Rhabditomorpha</taxon>
        <taxon>Rhabditoidea</taxon>
        <taxon>Rhabditidae</taxon>
        <taxon>Mesorhabditinae</taxon>
        <taxon>Mesorhabditis</taxon>
    </lineage>
</organism>